<reference evidence="2 6" key="2">
    <citation type="submission" date="2015-10" db="EMBL/GenBank/DDBJ databases">
        <title>A novel member of the family Ruminococcaceae isolated from human faeces.</title>
        <authorList>
            <person name="Shkoporov A.N."/>
            <person name="Chaplin A.V."/>
            <person name="Motuzova O.V."/>
            <person name="Kafarskaia L.I."/>
            <person name="Efimov B.A."/>
        </authorList>
    </citation>
    <scope>NUCLEOTIDE SEQUENCE [LARGE SCALE GENOMIC DNA]</scope>
    <source>
        <strain evidence="2 6">668</strain>
    </source>
</reference>
<reference evidence="7 8" key="3">
    <citation type="journal article" date="2019" name="Nat. Med.">
        <title>A library of human gut bacterial isolates paired with longitudinal multiomics data enables mechanistic microbiome research.</title>
        <authorList>
            <person name="Poyet M."/>
            <person name="Groussin M."/>
            <person name="Gibbons S.M."/>
            <person name="Avila-Pacheco J."/>
            <person name="Jiang X."/>
            <person name="Kearney S.M."/>
            <person name="Perrotta A.R."/>
            <person name="Berdy B."/>
            <person name="Zhao S."/>
            <person name="Lieberman T.D."/>
            <person name="Swanson P.K."/>
            <person name="Smith M."/>
            <person name="Roesemann S."/>
            <person name="Alexander J.E."/>
            <person name="Rich S.A."/>
            <person name="Livny J."/>
            <person name="Vlamakis H."/>
            <person name="Clish C."/>
            <person name="Bullock K."/>
            <person name="Deik A."/>
            <person name="Scott J."/>
            <person name="Pierce K.A."/>
            <person name="Xavier R.J."/>
            <person name="Alm E.J."/>
        </authorList>
    </citation>
    <scope>NUCLEOTIDE SEQUENCE [LARGE SCALE GENOMIC DNA]</scope>
    <source>
        <strain evidence="3 8">BIOML-A4</strain>
        <strain evidence="4 7">BIOML-A7</strain>
    </source>
</reference>
<dbReference type="InterPro" id="IPR011051">
    <property type="entry name" value="RmlC_Cupin_sf"/>
</dbReference>
<dbReference type="PATRIC" id="fig|1550024.3.peg.618"/>
<evidence type="ECO:0000313" key="8">
    <source>
        <dbReference type="Proteomes" id="UP000472755"/>
    </source>
</evidence>
<dbReference type="Proteomes" id="UP000032483">
    <property type="component" value="Unassembled WGS sequence"/>
</dbReference>
<proteinExistence type="predicted"/>
<organism evidence="1 5">
    <name type="scientific">Ruthenibacterium lactatiformans</name>
    <dbReference type="NCBI Taxonomy" id="1550024"/>
    <lineage>
        <taxon>Bacteria</taxon>
        <taxon>Bacillati</taxon>
        <taxon>Bacillota</taxon>
        <taxon>Clostridia</taxon>
        <taxon>Eubacteriales</taxon>
        <taxon>Oscillospiraceae</taxon>
        <taxon>Ruthenibacterium</taxon>
    </lineage>
</organism>
<dbReference type="AlphaFoldDB" id="A0A0D8J306"/>
<accession>A0A0W7TLR4</accession>
<dbReference type="SUPFAM" id="SSF51182">
    <property type="entry name" value="RmlC-like cupins"/>
    <property type="match status" value="1"/>
</dbReference>
<sequence length="211" mass="22804">MKIYSVTDAAFRPYGKILEGYDTAPLCAAMRSIPMPEQGTAYEPSIPVLEECALYGALQNNAYGGMPIQLGLCWGYNTRLNCLEYHRDSEVNVGARDFILLLGKQDEIENGVLDTGKVKAFRVPAGMAVEVYATTLHYAPCHTNAAEGFCTAVVLPRGTNTEKPSVVQRGGEDALLWARNKWLLAHAASDEAAQGAYVGLAGENIDISDSL</sequence>
<gene>
    <name evidence="2" type="ORF">ASJ35_17150</name>
    <name evidence="4" type="ORF">GMD52_08770</name>
    <name evidence="3" type="ORF">GMD59_15210</name>
    <name evidence="1" type="ORF">TQ39_02760</name>
</gene>
<protein>
    <submittedName>
        <fullName evidence="3">DUF4867 family protein</fullName>
    </submittedName>
</protein>
<evidence type="ECO:0000313" key="1">
    <source>
        <dbReference type="EMBL" id="KJF41144.1"/>
    </source>
</evidence>
<evidence type="ECO:0000313" key="7">
    <source>
        <dbReference type="Proteomes" id="UP000449193"/>
    </source>
</evidence>
<keyword evidence="5" id="KW-1185">Reference proteome</keyword>
<comment type="caution">
    <text evidence="1">The sequence shown here is derived from an EMBL/GenBank/DDBJ whole genome shotgun (WGS) entry which is preliminary data.</text>
</comment>
<evidence type="ECO:0000313" key="3">
    <source>
        <dbReference type="EMBL" id="MTS28624.1"/>
    </source>
</evidence>
<accession>A0A0D8J306</accession>
<dbReference type="Proteomes" id="UP000449193">
    <property type="component" value="Unassembled WGS sequence"/>
</dbReference>
<dbReference type="GeneID" id="42855556"/>
<dbReference type="InterPro" id="IPR032358">
    <property type="entry name" value="DUF4867"/>
</dbReference>
<dbReference type="EMBL" id="WMZR01000009">
    <property type="protein sequence ID" value="MTS51632.1"/>
    <property type="molecule type" value="Genomic_DNA"/>
</dbReference>
<dbReference type="Proteomes" id="UP000472755">
    <property type="component" value="Unassembled WGS sequence"/>
</dbReference>
<dbReference type="RefSeq" id="WP_009326076.1">
    <property type="nucleotide sequence ID" value="NZ_CAQJQL010000103.1"/>
</dbReference>
<reference evidence="1" key="1">
    <citation type="submission" date="2015-02" db="EMBL/GenBank/DDBJ databases">
        <title>A novel member of the family Ruminococcaceae isolated from human feces.</title>
        <authorList>
            <person name="Shkoporov A.N."/>
            <person name="Chaplin A.V."/>
            <person name="Motuzova O.V."/>
            <person name="Kafarskaia L.I."/>
            <person name="Khokhlova E.V."/>
            <person name="Efimov B.A."/>
        </authorList>
    </citation>
    <scope>NUCLEOTIDE SEQUENCE [LARGE SCALE GENOMIC DNA]</scope>
    <source>
        <strain evidence="1">585-1</strain>
    </source>
</reference>
<dbReference type="EMBL" id="JXXK01000002">
    <property type="protein sequence ID" value="KJF41144.1"/>
    <property type="molecule type" value="Genomic_DNA"/>
</dbReference>
<dbReference type="Pfam" id="PF16161">
    <property type="entry name" value="DUF4867"/>
    <property type="match status" value="1"/>
</dbReference>
<evidence type="ECO:0000313" key="6">
    <source>
        <dbReference type="Proteomes" id="UP000053433"/>
    </source>
</evidence>
<dbReference type="EMBL" id="WMZU01000031">
    <property type="protein sequence ID" value="MTS28624.1"/>
    <property type="molecule type" value="Genomic_DNA"/>
</dbReference>
<evidence type="ECO:0000313" key="2">
    <source>
        <dbReference type="EMBL" id="KUE74801.1"/>
    </source>
</evidence>
<evidence type="ECO:0000313" key="5">
    <source>
        <dbReference type="Proteomes" id="UP000032483"/>
    </source>
</evidence>
<dbReference type="Proteomes" id="UP000053433">
    <property type="component" value="Unassembled WGS sequence"/>
</dbReference>
<dbReference type="EMBL" id="LMUA01000041">
    <property type="protein sequence ID" value="KUE74801.1"/>
    <property type="molecule type" value="Genomic_DNA"/>
</dbReference>
<name>A0A0D8J306_9FIRM</name>
<evidence type="ECO:0000313" key="4">
    <source>
        <dbReference type="EMBL" id="MTS51632.1"/>
    </source>
</evidence>